<accession>A0ABY8U6R5</accession>
<dbReference type="Gene3D" id="3.90.1410.10">
    <property type="entry name" value="set domain protein methyltransferase, domain 1"/>
    <property type="match status" value="1"/>
</dbReference>
<proteinExistence type="predicted"/>
<dbReference type="EMBL" id="CP126215">
    <property type="protein sequence ID" value="WIA16910.1"/>
    <property type="molecule type" value="Genomic_DNA"/>
</dbReference>
<dbReference type="CDD" id="cd10527">
    <property type="entry name" value="SET_LSMT"/>
    <property type="match status" value="1"/>
</dbReference>
<gene>
    <name evidence="1" type="ORF">OEZ85_013837</name>
</gene>
<dbReference type="InterPro" id="IPR050600">
    <property type="entry name" value="SETD3_SETD6_MTase"/>
</dbReference>
<keyword evidence="2" id="KW-1185">Reference proteome</keyword>
<dbReference type="Proteomes" id="UP001244341">
    <property type="component" value="Chromosome 8b"/>
</dbReference>
<protein>
    <recommendedName>
        <fullName evidence="3">SET domain-containing protein</fullName>
    </recommendedName>
</protein>
<dbReference type="PANTHER" id="PTHR13271:SF140">
    <property type="entry name" value="SET DOMAIN-CONTAINING PROTEIN"/>
    <property type="match status" value="1"/>
</dbReference>
<reference evidence="1 2" key="1">
    <citation type="submission" date="2023-05" db="EMBL/GenBank/DDBJ databases">
        <title>A 100% complete, gapless, phased diploid assembly of the Scenedesmus obliquus UTEX 3031 genome.</title>
        <authorList>
            <person name="Biondi T.C."/>
            <person name="Hanschen E.R."/>
            <person name="Kwon T."/>
            <person name="Eng W."/>
            <person name="Kruse C.P.S."/>
            <person name="Koehler S.I."/>
            <person name="Kunde Y."/>
            <person name="Gleasner C.D."/>
            <person name="You Mak K.T."/>
            <person name="Polle J."/>
            <person name="Hovde B.T."/>
            <person name="Starkenburg S.R."/>
        </authorList>
    </citation>
    <scope>NUCLEOTIDE SEQUENCE [LARGE SCALE GENOMIC DNA]</scope>
    <source>
        <strain evidence="1 2">DOE0152z</strain>
    </source>
</reference>
<evidence type="ECO:0000313" key="2">
    <source>
        <dbReference type="Proteomes" id="UP001244341"/>
    </source>
</evidence>
<organism evidence="1 2">
    <name type="scientific">Tetradesmus obliquus</name>
    <name type="common">Green alga</name>
    <name type="synonym">Acutodesmus obliquus</name>
    <dbReference type="NCBI Taxonomy" id="3088"/>
    <lineage>
        <taxon>Eukaryota</taxon>
        <taxon>Viridiplantae</taxon>
        <taxon>Chlorophyta</taxon>
        <taxon>core chlorophytes</taxon>
        <taxon>Chlorophyceae</taxon>
        <taxon>CS clade</taxon>
        <taxon>Sphaeropleales</taxon>
        <taxon>Scenedesmaceae</taxon>
        <taxon>Tetradesmus</taxon>
    </lineage>
</organism>
<dbReference type="SUPFAM" id="SSF82199">
    <property type="entry name" value="SET domain"/>
    <property type="match status" value="1"/>
</dbReference>
<sequence length="259" mass="27407">MALRLLRERHASRQHNSSSSSSSGTSSSSFWQPWLASLPQHVPTPLEFTAAEVQQLVLPSTIQAVHRLQSSVELCFAEQQQQLAASGCNWQDFLWAVQVLHSRCFLDAASGCHVAVPGIDMANHSSSAANAAVQLHQQHCPGAEEEIGAATDKAAATSGLGSSKSSSGNSSCFQLVAGPEGVSAGEQVCISYGSWPAEPFLLLWGFTPSPNPADAVVVFSSLQDMAACYFDYLKSKLTAGGNGQQLLQCEQLGAAVEAW</sequence>
<dbReference type="InterPro" id="IPR046341">
    <property type="entry name" value="SET_dom_sf"/>
</dbReference>
<evidence type="ECO:0000313" key="1">
    <source>
        <dbReference type="EMBL" id="WIA16910.1"/>
    </source>
</evidence>
<evidence type="ECO:0008006" key="3">
    <source>
        <dbReference type="Google" id="ProtNLM"/>
    </source>
</evidence>
<name>A0ABY8U6R5_TETOB</name>
<dbReference type="PANTHER" id="PTHR13271">
    <property type="entry name" value="UNCHARACTERIZED PUTATIVE METHYLTRANSFERASE"/>
    <property type="match status" value="1"/>
</dbReference>